<feature type="region of interest" description="Disordered" evidence="1">
    <location>
        <begin position="72"/>
        <end position="116"/>
    </location>
</feature>
<keyword evidence="4" id="KW-1185">Reference proteome</keyword>
<accession>A0A076MSX4</accession>
<evidence type="ECO:0000313" key="4">
    <source>
        <dbReference type="Proteomes" id="UP000062973"/>
    </source>
</evidence>
<dbReference type="KEGG" id="amq:AMETH_0795"/>
<protein>
    <submittedName>
        <fullName evidence="3">Uncharacterized protein</fullName>
    </submittedName>
</protein>
<dbReference type="HOGENOM" id="CLU_1674271_0_0_11"/>
<keyword evidence="2" id="KW-0812">Transmembrane</keyword>
<evidence type="ECO:0000256" key="2">
    <source>
        <dbReference type="SAM" id="Phobius"/>
    </source>
</evidence>
<reference evidence="3 4" key="1">
    <citation type="submission" date="2014-07" db="EMBL/GenBank/DDBJ databases">
        <title>Whole Genome Sequence of the Amycolatopsis methanolica 239.</title>
        <authorList>
            <person name="Tang B."/>
        </authorList>
    </citation>
    <scope>NUCLEOTIDE SEQUENCE [LARGE SCALE GENOMIC DNA]</scope>
    <source>
        <strain evidence="3 4">239</strain>
    </source>
</reference>
<dbReference type="AlphaFoldDB" id="A0A076MSX4"/>
<dbReference type="EMBL" id="CP009110">
    <property type="protein sequence ID" value="AIJ20887.1"/>
    <property type="molecule type" value="Genomic_DNA"/>
</dbReference>
<evidence type="ECO:0000256" key="1">
    <source>
        <dbReference type="SAM" id="MobiDB-lite"/>
    </source>
</evidence>
<dbReference type="Proteomes" id="UP000062973">
    <property type="component" value="Chromosome"/>
</dbReference>
<evidence type="ECO:0000313" key="3">
    <source>
        <dbReference type="EMBL" id="AIJ20887.1"/>
    </source>
</evidence>
<feature type="transmembrane region" description="Helical" evidence="2">
    <location>
        <begin position="12"/>
        <end position="38"/>
    </location>
</feature>
<sequence length="157" mass="16831">MLEAVVAGLQLLVWLVLVPFALLEMLAELLCGLVLDALRLTGAARSRLDVVCRVPGDRIVSLTVLTVRGARGGRTAGDGPVRSPVAGAAPLRSVPGSGRRRPLGPRRHSRGAPRQRLADGFVTERARLVTPLGWFARAGLSGVLKCGYPYPERTFSW</sequence>
<name>A0A076MSX4_AMYME</name>
<feature type="compositionally biased region" description="Basic residues" evidence="1">
    <location>
        <begin position="98"/>
        <end position="113"/>
    </location>
</feature>
<keyword evidence="2" id="KW-1133">Transmembrane helix</keyword>
<organism evidence="3 4">
    <name type="scientific">Amycolatopsis methanolica 239</name>
    <dbReference type="NCBI Taxonomy" id="1068978"/>
    <lineage>
        <taxon>Bacteria</taxon>
        <taxon>Bacillati</taxon>
        <taxon>Actinomycetota</taxon>
        <taxon>Actinomycetes</taxon>
        <taxon>Pseudonocardiales</taxon>
        <taxon>Pseudonocardiaceae</taxon>
        <taxon>Amycolatopsis</taxon>
        <taxon>Amycolatopsis methanolica group</taxon>
    </lineage>
</organism>
<gene>
    <name evidence="3" type="ORF">AMETH_0795</name>
</gene>
<keyword evidence="2" id="KW-0472">Membrane</keyword>
<proteinExistence type="predicted"/>
<dbReference type="PATRIC" id="fig|1068978.7.peg.833"/>